<name>A0A1I6Y636_METTE</name>
<sequence length="351" mass="38236">MATRLMKGNSAVIVGALYAGCDCFFGYPITPASEILHDASKYFPKVGRKFVQAESEESAINMVYGGASAGHRVMTASSGPGISLMQEGLSYLAGAELPCVLVDVMRAGPGLGNIGPEQADYNQVVKGGGHGNYKNIVLAPNSVQEMCDFTMKAFELAFKYRNPVVVFADGVLGQMIESLEFPKQAIVPEIDTTWAVNGTAETRHNLITSIFLDFNELGRFNEKLQAKYELIRQNEVDYEEYLTEDASIVLVSYGISSRICRSAVDLSRQEGIKVGLFRPKTLFPFPEAPLKALADKGCSFISVEMSNGQMKDDIKLAISCSQPVELVNRMGGNLITLDQIMDKIRKIAGEA</sequence>
<proteinExistence type="predicted"/>
<dbReference type="AlphaFoldDB" id="A0A1I6Y636"/>
<dbReference type="Pfam" id="PF17147">
    <property type="entry name" value="PFOR_II"/>
    <property type="match status" value="1"/>
</dbReference>
<keyword evidence="5" id="KW-1185">Reference proteome</keyword>
<feature type="domain" description="Pyruvate flavodoxin/ferredoxin oxidoreductase pyrimidine binding" evidence="2">
    <location>
        <begin position="15"/>
        <end position="201"/>
    </location>
</feature>
<evidence type="ECO:0000256" key="1">
    <source>
        <dbReference type="ARBA" id="ARBA00023002"/>
    </source>
</evidence>
<dbReference type="PANTHER" id="PTHR43088:SF1">
    <property type="entry name" value="SUBUNIT OF PYRUVATE:FLAVODOXIN OXIDOREDUCTASE"/>
    <property type="match status" value="1"/>
</dbReference>
<dbReference type="SUPFAM" id="SSF52518">
    <property type="entry name" value="Thiamin diphosphate-binding fold (THDP-binding)"/>
    <property type="match status" value="1"/>
</dbReference>
<gene>
    <name evidence="4" type="ORF">SAMN02910340_00807</name>
</gene>
<evidence type="ECO:0000313" key="5">
    <source>
        <dbReference type="Proteomes" id="UP000323733"/>
    </source>
</evidence>
<dbReference type="GO" id="GO:0016491">
    <property type="term" value="F:oxidoreductase activity"/>
    <property type="evidence" value="ECO:0007669"/>
    <property type="project" value="UniProtKB-KW"/>
</dbReference>
<accession>A0A1I6Y636</accession>
<dbReference type="Gene3D" id="3.40.50.920">
    <property type="match status" value="1"/>
</dbReference>
<dbReference type="EMBL" id="FPAO01000002">
    <property type="protein sequence ID" value="SFT45968.1"/>
    <property type="molecule type" value="Genomic_DNA"/>
</dbReference>
<dbReference type="InterPro" id="IPR002880">
    <property type="entry name" value="Pyrv_Fd/Flavodoxin_OxRdtase_N"/>
</dbReference>
<reference evidence="4 5" key="1">
    <citation type="submission" date="2016-10" db="EMBL/GenBank/DDBJ databases">
        <authorList>
            <person name="Varghese N."/>
            <person name="Submissions S."/>
        </authorList>
    </citation>
    <scope>NUCLEOTIDE SEQUENCE [LARGE SCALE GENOMIC DNA]</scope>
    <source>
        <strain evidence="4 5">DSM 11855</strain>
    </source>
</reference>
<dbReference type="Pfam" id="PF01855">
    <property type="entry name" value="POR_N"/>
    <property type="match status" value="1"/>
</dbReference>
<evidence type="ECO:0000259" key="2">
    <source>
        <dbReference type="Pfam" id="PF01855"/>
    </source>
</evidence>
<dbReference type="SUPFAM" id="SSF52922">
    <property type="entry name" value="TK C-terminal domain-like"/>
    <property type="match status" value="1"/>
</dbReference>
<dbReference type="GO" id="GO:0006082">
    <property type="term" value="P:organic acid metabolic process"/>
    <property type="evidence" value="ECO:0007669"/>
    <property type="project" value="UniProtKB-ARBA"/>
</dbReference>
<feature type="domain" description="Pyruvate:ferredoxin oxidoreductase core" evidence="3">
    <location>
        <begin position="246"/>
        <end position="340"/>
    </location>
</feature>
<dbReference type="InterPro" id="IPR033412">
    <property type="entry name" value="PFOR_II"/>
</dbReference>
<dbReference type="InterPro" id="IPR052368">
    <property type="entry name" value="2-oxoacid_oxidoreductase"/>
</dbReference>
<evidence type="ECO:0000259" key="3">
    <source>
        <dbReference type="Pfam" id="PF17147"/>
    </source>
</evidence>
<keyword evidence="1" id="KW-0560">Oxidoreductase</keyword>
<dbReference type="InterPro" id="IPR029061">
    <property type="entry name" value="THDP-binding"/>
</dbReference>
<protein>
    <submittedName>
        <fullName evidence="4">Ketoisovalerate ferredoxin oxidoreductase, alpha subunit</fullName>
    </submittedName>
</protein>
<dbReference type="Gene3D" id="3.40.50.970">
    <property type="match status" value="1"/>
</dbReference>
<dbReference type="CDD" id="cd07034">
    <property type="entry name" value="TPP_PYR_PFOR_IOR-alpha_like"/>
    <property type="match status" value="1"/>
</dbReference>
<dbReference type="GO" id="GO:0044272">
    <property type="term" value="P:sulfur compound biosynthetic process"/>
    <property type="evidence" value="ECO:0007669"/>
    <property type="project" value="UniProtKB-ARBA"/>
</dbReference>
<organism evidence="4 5">
    <name type="scientific">Methanosarcina thermophila</name>
    <dbReference type="NCBI Taxonomy" id="2210"/>
    <lineage>
        <taxon>Archaea</taxon>
        <taxon>Methanobacteriati</taxon>
        <taxon>Methanobacteriota</taxon>
        <taxon>Stenosarchaea group</taxon>
        <taxon>Methanomicrobia</taxon>
        <taxon>Methanosarcinales</taxon>
        <taxon>Methanosarcinaceae</taxon>
        <taxon>Methanosarcina</taxon>
    </lineage>
</organism>
<evidence type="ECO:0000313" key="4">
    <source>
        <dbReference type="EMBL" id="SFT45968.1"/>
    </source>
</evidence>
<dbReference type="InterPro" id="IPR009014">
    <property type="entry name" value="Transketo_C/PFOR_II"/>
</dbReference>
<dbReference type="RefSeq" id="WP_149761633.1">
    <property type="nucleotide sequence ID" value="NZ_FPAO01000002.1"/>
</dbReference>
<dbReference type="NCBIfam" id="NF005507">
    <property type="entry name" value="PRK07119.1"/>
    <property type="match status" value="1"/>
</dbReference>
<dbReference type="Proteomes" id="UP000323733">
    <property type="component" value="Unassembled WGS sequence"/>
</dbReference>
<dbReference type="PANTHER" id="PTHR43088">
    <property type="entry name" value="SUBUNIT OF PYRUVATE:FLAVODOXIN OXIDOREDUCTASE-RELATED"/>
    <property type="match status" value="1"/>
</dbReference>